<dbReference type="PANTHER" id="PTHR30595:SF6">
    <property type="entry name" value="SCHLAFEN ALBA-2 DOMAIN-CONTAINING PROTEIN"/>
    <property type="match status" value="1"/>
</dbReference>
<feature type="domain" description="Schlafen AlbA-2" evidence="1">
    <location>
        <begin position="20"/>
        <end position="145"/>
    </location>
</feature>
<evidence type="ECO:0000259" key="1">
    <source>
        <dbReference type="Pfam" id="PF04326"/>
    </source>
</evidence>
<dbReference type="Pfam" id="PF04326">
    <property type="entry name" value="SLFN_AlbA_2"/>
    <property type="match status" value="1"/>
</dbReference>
<dbReference type="InterPro" id="IPR038475">
    <property type="entry name" value="RecG_C_sf"/>
</dbReference>
<dbReference type="AlphaFoldDB" id="A0A4S4G4H5"/>
<dbReference type="InterPro" id="IPR038461">
    <property type="entry name" value="Schlafen_AlbA_2_dom_sf"/>
</dbReference>
<dbReference type="Gene3D" id="3.30.950.30">
    <property type="entry name" value="Schlafen, AAA domain"/>
    <property type="match status" value="1"/>
</dbReference>
<dbReference type="PANTHER" id="PTHR30595">
    <property type="entry name" value="GLPR-RELATED TRANSCRIPTIONAL REPRESSOR"/>
    <property type="match status" value="1"/>
</dbReference>
<name>A0A4S4G4H5_9ACTN</name>
<evidence type="ECO:0000313" key="3">
    <source>
        <dbReference type="Proteomes" id="UP000308978"/>
    </source>
</evidence>
<comment type="caution">
    <text evidence="2">The sequence shown here is derived from an EMBL/GenBank/DDBJ whole genome shotgun (WGS) entry which is preliminary data.</text>
</comment>
<dbReference type="RefSeq" id="WP_136433887.1">
    <property type="nucleotide sequence ID" value="NZ_SSTJ01000004.1"/>
</dbReference>
<protein>
    <submittedName>
        <fullName evidence="2">Transcriptional regulator</fullName>
    </submittedName>
</protein>
<organism evidence="2 3">
    <name type="scientific">Adlercreutzia caecimuris</name>
    <dbReference type="NCBI Taxonomy" id="671266"/>
    <lineage>
        <taxon>Bacteria</taxon>
        <taxon>Bacillati</taxon>
        <taxon>Actinomycetota</taxon>
        <taxon>Coriobacteriia</taxon>
        <taxon>Eggerthellales</taxon>
        <taxon>Eggerthellaceae</taxon>
        <taxon>Adlercreutzia</taxon>
    </lineage>
</organism>
<accession>A0A4S4G4H5</accession>
<reference evidence="2 3" key="1">
    <citation type="submission" date="2019-04" db="EMBL/GenBank/DDBJ databases">
        <title>Microbes associate with the intestines of laboratory mice.</title>
        <authorList>
            <person name="Navarre W."/>
            <person name="Wong E."/>
            <person name="Huang K.C."/>
            <person name="Tropini C."/>
            <person name="Ng K."/>
            <person name="Yu B."/>
        </authorList>
    </citation>
    <scope>NUCLEOTIDE SEQUENCE [LARGE SCALE GENOMIC DNA]</scope>
    <source>
        <strain evidence="2 3">NM80_B27</strain>
    </source>
</reference>
<dbReference type="InterPro" id="IPR007421">
    <property type="entry name" value="Schlafen_AlbA_2_dom"/>
</dbReference>
<dbReference type="Gene3D" id="3.30.565.60">
    <property type="match status" value="1"/>
</dbReference>
<dbReference type="Pfam" id="PF13749">
    <property type="entry name" value="HATPase_c_4"/>
    <property type="match status" value="1"/>
</dbReference>
<gene>
    <name evidence="2" type="ORF">E5986_04950</name>
</gene>
<evidence type="ECO:0000313" key="2">
    <source>
        <dbReference type="EMBL" id="THG37711.1"/>
    </source>
</evidence>
<proteinExistence type="predicted"/>
<dbReference type="Proteomes" id="UP000308978">
    <property type="component" value="Unassembled WGS sequence"/>
</dbReference>
<dbReference type="EMBL" id="SSTJ01000004">
    <property type="protein sequence ID" value="THG37711.1"/>
    <property type="molecule type" value="Genomic_DNA"/>
</dbReference>
<sequence>MTPEALESTVARLRKQGCDDAQVEVKACKSALSKDIWESVSAFGNTRGGTLILGLEENEGFKPVEGFDLNKVRDQFISGLEDGGNAKPKIANMPQYDLERMDFEGAQVLVVEIAEVEPRFKPCYVQARGLSNGAFKRVDDKDIKLSSTEIFELKHLLEPSPADREAVGGSSQDDLDATLTDRLLAREKERRSRALRGTDDRNVHLKRLGVVTASGTLSFAGLMSLGAYPQEFFPKLIVDVTVHPGIEKSEPDGPRFLDRVLCEGPIGEAVDEAVLAVARNLRTYSYIEGTGRRDELEIPRDVLREAIANAVIHREYSSSFVGQAVSVDVFADRVEITNPGGLWGGKTLETLGDGQSRCRNSSLMQLASRIDYSAEGAPAEGQGSGVRLMIREMQSHALDEPRFEAGIDYFKVVLQRGGMEIAANREWMGTVTARPLSSVERTVLLEARREQAISVKELHRQLGYDSDEIREALKTLEGDGLIKPLSKDKYEFANNSGRLSRSVSAREAILDVLGESDEPVGMRDIEEKTGKKIATLRAQMARMVDEGIVVPTAPPTDQSRKYMLKR</sequence>